<dbReference type="Proteomes" id="UP000008711">
    <property type="component" value="Unassembled WGS sequence"/>
</dbReference>
<dbReference type="OrthoDB" id="7859498at2759"/>
<organism evidence="2 3">
    <name type="scientific">Drosophila erecta</name>
    <name type="common">Fruit fly</name>
    <dbReference type="NCBI Taxonomy" id="7220"/>
    <lineage>
        <taxon>Eukaryota</taxon>
        <taxon>Metazoa</taxon>
        <taxon>Ecdysozoa</taxon>
        <taxon>Arthropoda</taxon>
        <taxon>Hexapoda</taxon>
        <taxon>Insecta</taxon>
        <taxon>Pterygota</taxon>
        <taxon>Neoptera</taxon>
        <taxon>Endopterygota</taxon>
        <taxon>Diptera</taxon>
        <taxon>Brachycera</taxon>
        <taxon>Muscomorpha</taxon>
        <taxon>Ephydroidea</taxon>
        <taxon>Drosophilidae</taxon>
        <taxon>Drosophila</taxon>
        <taxon>Sophophora</taxon>
    </lineage>
</organism>
<sequence length="133" mass="15631">MEGSKGFLNILLVIKILYIVPVGIICLVILAIQVTDYRLDDFVLVVHLSYMEQRARSYTPDSWERGINIMLGVHIAILYVLFCVRERMRLQTLEETRRQREIEDLFRMETEFMEQLRCEGIELEDPSLDSSFA</sequence>
<feature type="transmembrane region" description="Helical" evidence="1">
    <location>
        <begin position="66"/>
        <end position="84"/>
    </location>
</feature>
<evidence type="ECO:0000256" key="1">
    <source>
        <dbReference type="SAM" id="Phobius"/>
    </source>
</evidence>
<dbReference type="AlphaFoldDB" id="B3NB68"/>
<accession>B3NB68</accession>
<gene>
    <name evidence="2" type="primary">Dere\GG10827</name>
    <name evidence="2" type="synonym">dere_GLEANR_10715</name>
    <name evidence="2" type="synonym">GG10827</name>
    <name evidence="2" type="ORF">Dere_GG10827</name>
</gene>
<feature type="transmembrane region" description="Helical" evidence="1">
    <location>
        <begin position="7"/>
        <end position="32"/>
    </location>
</feature>
<dbReference type="HOGENOM" id="CLU_1908837_0_0_1"/>
<reference evidence="2 3" key="1">
    <citation type="journal article" date="2007" name="Nature">
        <title>Evolution of genes and genomes on the Drosophila phylogeny.</title>
        <authorList>
            <consortium name="Drosophila 12 Genomes Consortium"/>
            <person name="Clark A.G."/>
            <person name="Eisen M.B."/>
            <person name="Smith D.R."/>
            <person name="Bergman C.M."/>
            <person name="Oliver B."/>
            <person name="Markow T.A."/>
            <person name="Kaufman T.C."/>
            <person name="Kellis M."/>
            <person name="Gelbart W."/>
            <person name="Iyer V.N."/>
            <person name="Pollard D.A."/>
            <person name="Sackton T.B."/>
            <person name="Larracuente A.M."/>
            <person name="Singh N.D."/>
            <person name="Abad J.P."/>
            <person name="Abt D.N."/>
            <person name="Adryan B."/>
            <person name="Aguade M."/>
            <person name="Akashi H."/>
            <person name="Anderson W.W."/>
            <person name="Aquadro C.F."/>
            <person name="Ardell D.H."/>
            <person name="Arguello R."/>
            <person name="Artieri C.G."/>
            <person name="Barbash D.A."/>
            <person name="Barker D."/>
            <person name="Barsanti P."/>
            <person name="Batterham P."/>
            <person name="Batzoglou S."/>
            <person name="Begun D."/>
            <person name="Bhutkar A."/>
            <person name="Blanco E."/>
            <person name="Bosak S.A."/>
            <person name="Bradley R.K."/>
            <person name="Brand A.D."/>
            <person name="Brent M.R."/>
            <person name="Brooks A.N."/>
            <person name="Brown R.H."/>
            <person name="Butlin R.K."/>
            <person name="Caggese C."/>
            <person name="Calvi B.R."/>
            <person name="Bernardo de Carvalho A."/>
            <person name="Caspi A."/>
            <person name="Castrezana S."/>
            <person name="Celniker S.E."/>
            <person name="Chang J.L."/>
            <person name="Chapple C."/>
            <person name="Chatterji S."/>
            <person name="Chinwalla A."/>
            <person name="Civetta A."/>
            <person name="Clifton S.W."/>
            <person name="Comeron J.M."/>
            <person name="Costello J.C."/>
            <person name="Coyne J.A."/>
            <person name="Daub J."/>
            <person name="David R.G."/>
            <person name="Delcher A.L."/>
            <person name="Delehaunty K."/>
            <person name="Do C.B."/>
            <person name="Ebling H."/>
            <person name="Edwards K."/>
            <person name="Eickbush T."/>
            <person name="Evans J.D."/>
            <person name="Filipski A."/>
            <person name="Findeiss S."/>
            <person name="Freyhult E."/>
            <person name="Fulton L."/>
            <person name="Fulton R."/>
            <person name="Garcia A.C."/>
            <person name="Gardiner A."/>
            <person name="Garfield D.A."/>
            <person name="Garvin B.E."/>
            <person name="Gibson G."/>
            <person name="Gilbert D."/>
            <person name="Gnerre S."/>
            <person name="Godfrey J."/>
            <person name="Good R."/>
            <person name="Gotea V."/>
            <person name="Gravely B."/>
            <person name="Greenberg A.J."/>
            <person name="Griffiths-Jones S."/>
            <person name="Gross S."/>
            <person name="Guigo R."/>
            <person name="Gustafson E.A."/>
            <person name="Haerty W."/>
            <person name="Hahn M.W."/>
            <person name="Halligan D.L."/>
            <person name="Halpern A.L."/>
            <person name="Halter G.M."/>
            <person name="Han M.V."/>
            <person name="Heger A."/>
            <person name="Hillier L."/>
            <person name="Hinrichs A.S."/>
            <person name="Holmes I."/>
            <person name="Hoskins R.A."/>
            <person name="Hubisz M.J."/>
            <person name="Hultmark D."/>
            <person name="Huntley M.A."/>
            <person name="Jaffe D.B."/>
            <person name="Jagadeeshan S."/>
            <person name="Jeck W.R."/>
            <person name="Johnson J."/>
            <person name="Jones C.D."/>
            <person name="Jordan W.C."/>
            <person name="Karpen G.H."/>
            <person name="Kataoka E."/>
            <person name="Keightley P.D."/>
            <person name="Kheradpour P."/>
            <person name="Kirkness E.F."/>
            <person name="Koerich L.B."/>
            <person name="Kristiansen K."/>
            <person name="Kudrna D."/>
            <person name="Kulathinal R.J."/>
            <person name="Kumar S."/>
            <person name="Kwok R."/>
            <person name="Lander E."/>
            <person name="Langley C.H."/>
            <person name="Lapoint R."/>
            <person name="Lazzaro B.P."/>
            <person name="Lee S.J."/>
            <person name="Levesque L."/>
            <person name="Li R."/>
            <person name="Lin C.F."/>
            <person name="Lin M.F."/>
            <person name="Lindblad-Toh K."/>
            <person name="Llopart A."/>
            <person name="Long M."/>
            <person name="Low L."/>
            <person name="Lozovsky E."/>
            <person name="Lu J."/>
            <person name="Luo M."/>
            <person name="Machado C.A."/>
            <person name="Makalowski W."/>
            <person name="Marzo M."/>
            <person name="Matsuda M."/>
            <person name="Matzkin L."/>
            <person name="McAllister B."/>
            <person name="McBride C.S."/>
            <person name="McKernan B."/>
            <person name="McKernan K."/>
            <person name="Mendez-Lago M."/>
            <person name="Minx P."/>
            <person name="Mollenhauer M.U."/>
            <person name="Montooth K."/>
            <person name="Mount S.M."/>
            <person name="Mu X."/>
            <person name="Myers E."/>
            <person name="Negre B."/>
            <person name="Newfeld S."/>
            <person name="Nielsen R."/>
            <person name="Noor M.A."/>
            <person name="O'Grady P."/>
            <person name="Pachter L."/>
            <person name="Papaceit M."/>
            <person name="Parisi M.J."/>
            <person name="Parisi M."/>
            <person name="Parts L."/>
            <person name="Pedersen J.S."/>
            <person name="Pesole G."/>
            <person name="Phillippy A.M."/>
            <person name="Ponting C.P."/>
            <person name="Pop M."/>
            <person name="Porcelli D."/>
            <person name="Powell J.R."/>
            <person name="Prohaska S."/>
            <person name="Pruitt K."/>
            <person name="Puig M."/>
            <person name="Quesneville H."/>
            <person name="Ram K.R."/>
            <person name="Rand D."/>
            <person name="Rasmussen M.D."/>
            <person name="Reed L.K."/>
            <person name="Reenan R."/>
            <person name="Reily A."/>
            <person name="Remington K.A."/>
            <person name="Rieger T.T."/>
            <person name="Ritchie M.G."/>
            <person name="Robin C."/>
            <person name="Rogers Y.H."/>
            <person name="Rohde C."/>
            <person name="Rozas J."/>
            <person name="Rubenfield M.J."/>
            <person name="Ruiz A."/>
            <person name="Russo S."/>
            <person name="Salzberg S.L."/>
            <person name="Sanchez-Gracia A."/>
            <person name="Saranga D.J."/>
            <person name="Sato H."/>
            <person name="Schaeffer S.W."/>
            <person name="Schatz M.C."/>
            <person name="Schlenke T."/>
            <person name="Schwartz R."/>
            <person name="Segarra C."/>
            <person name="Singh R.S."/>
            <person name="Sirot L."/>
            <person name="Sirota M."/>
            <person name="Sisneros N.B."/>
            <person name="Smith C.D."/>
            <person name="Smith T.F."/>
            <person name="Spieth J."/>
            <person name="Stage D.E."/>
            <person name="Stark A."/>
            <person name="Stephan W."/>
            <person name="Strausberg R.L."/>
            <person name="Strempel S."/>
            <person name="Sturgill D."/>
            <person name="Sutton G."/>
            <person name="Sutton G.G."/>
            <person name="Tao W."/>
            <person name="Teichmann S."/>
            <person name="Tobari Y.N."/>
            <person name="Tomimura Y."/>
            <person name="Tsolas J.M."/>
            <person name="Valente V.L."/>
            <person name="Venter E."/>
            <person name="Venter J.C."/>
            <person name="Vicario S."/>
            <person name="Vieira F.G."/>
            <person name="Vilella A.J."/>
            <person name="Villasante A."/>
            <person name="Walenz B."/>
            <person name="Wang J."/>
            <person name="Wasserman M."/>
            <person name="Watts T."/>
            <person name="Wilson D."/>
            <person name="Wilson R.K."/>
            <person name="Wing R.A."/>
            <person name="Wolfner M.F."/>
            <person name="Wong A."/>
            <person name="Wong G.K."/>
            <person name="Wu C.I."/>
            <person name="Wu G."/>
            <person name="Yamamoto D."/>
            <person name="Yang H.P."/>
            <person name="Yang S.P."/>
            <person name="Yorke J.A."/>
            <person name="Yoshida K."/>
            <person name="Zdobnov E."/>
            <person name="Zhang P."/>
            <person name="Zhang Y."/>
            <person name="Zimin A.V."/>
            <person name="Baldwin J."/>
            <person name="Abdouelleil A."/>
            <person name="Abdulkadir J."/>
            <person name="Abebe A."/>
            <person name="Abera B."/>
            <person name="Abreu J."/>
            <person name="Acer S.C."/>
            <person name="Aftuck L."/>
            <person name="Alexander A."/>
            <person name="An P."/>
            <person name="Anderson E."/>
            <person name="Anderson S."/>
            <person name="Arachi H."/>
            <person name="Azer M."/>
            <person name="Bachantsang P."/>
            <person name="Barry A."/>
            <person name="Bayul T."/>
            <person name="Berlin A."/>
            <person name="Bessette D."/>
            <person name="Bloom T."/>
            <person name="Blye J."/>
            <person name="Boguslavskiy L."/>
            <person name="Bonnet C."/>
            <person name="Boukhgalter B."/>
            <person name="Bourzgui I."/>
            <person name="Brown A."/>
            <person name="Cahill P."/>
            <person name="Channer S."/>
            <person name="Cheshatsang Y."/>
            <person name="Chuda L."/>
            <person name="Citroen M."/>
            <person name="Collymore A."/>
            <person name="Cooke P."/>
            <person name="Costello M."/>
            <person name="D'Aco K."/>
            <person name="Daza R."/>
            <person name="De Haan G."/>
            <person name="DeGray S."/>
            <person name="DeMaso C."/>
            <person name="Dhargay N."/>
            <person name="Dooley K."/>
            <person name="Dooley E."/>
            <person name="Doricent M."/>
            <person name="Dorje P."/>
            <person name="Dorjee K."/>
            <person name="Dupes A."/>
            <person name="Elong R."/>
            <person name="Falk J."/>
            <person name="Farina A."/>
            <person name="Faro S."/>
            <person name="Ferguson D."/>
            <person name="Fisher S."/>
            <person name="Foley C.D."/>
            <person name="Franke A."/>
            <person name="Friedrich D."/>
            <person name="Gadbois L."/>
            <person name="Gearin G."/>
            <person name="Gearin C.R."/>
            <person name="Giannoukos G."/>
            <person name="Goode T."/>
            <person name="Graham J."/>
            <person name="Grandbois E."/>
            <person name="Grewal S."/>
            <person name="Gyaltsen K."/>
            <person name="Hafez N."/>
            <person name="Hagos B."/>
            <person name="Hall J."/>
            <person name="Henson C."/>
            <person name="Hollinger A."/>
            <person name="Honan T."/>
            <person name="Huard M.D."/>
            <person name="Hughes L."/>
            <person name="Hurhula B."/>
            <person name="Husby M.E."/>
            <person name="Kamat A."/>
            <person name="Kanga B."/>
            <person name="Kashin S."/>
            <person name="Khazanovich D."/>
            <person name="Kisner P."/>
            <person name="Lance K."/>
            <person name="Lara M."/>
            <person name="Lee W."/>
            <person name="Lennon N."/>
            <person name="Letendre F."/>
            <person name="LeVine R."/>
            <person name="Lipovsky A."/>
            <person name="Liu X."/>
            <person name="Liu J."/>
            <person name="Liu S."/>
            <person name="Lokyitsang T."/>
            <person name="Lokyitsang Y."/>
            <person name="Lubonja R."/>
            <person name="Lui A."/>
            <person name="MacDonald P."/>
            <person name="Magnisalis V."/>
            <person name="Maru K."/>
            <person name="Matthews C."/>
            <person name="McCusker W."/>
            <person name="McDonough S."/>
            <person name="Mehta T."/>
            <person name="Meldrim J."/>
            <person name="Meneus L."/>
            <person name="Mihai O."/>
            <person name="Mihalev A."/>
            <person name="Mihova T."/>
            <person name="Mittelman R."/>
            <person name="Mlenga V."/>
            <person name="Montmayeur A."/>
            <person name="Mulrain L."/>
            <person name="Navidi A."/>
            <person name="Naylor J."/>
            <person name="Negash T."/>
            <person name="Nguyen T."/>
            <person name="Nguyen N."/>
            <person name="Nicol R."/>
            <person name="Norbu C."/>
            <person name="Norbu N."/>
            <person name="Novod N."/>
            <person name="O'Neill B."/>
            <person name="Osman S."/>
            <person name="Markiewicz E."/>
            <person name="Oyono O.L."/>
            <person name="Patti C."/>
            <person name="Phunkhang P."/>
            <person name="Pierre F."/>
            <person name="Priest M."/>
            <person name="Raghuraman S."/>
            <person name="Rege F."/>
            <person name="Reyes R."/>
            <person name="Rise C."/>
            <person name="Rogov P."/>
            <person name="Ross K."/>
            <person name="Ryan E."/>
            <person name="Settipalli S."/>
            <person name="Shea T."/>
            <person name="Sherpa N."/>
            <person name="Shi L."/>
            <person name="Shih D."/>
            <person name="Sparrow T."/>
            <person name="Spaulding J."/>
            <person name="Stalker J."/>
            <person name="Stange-Thomann N."/>
            <person name="Stavropoulos S."/>
            <person name="Stone C."/>
            <person name="Strader C."/>
            <person name="Tesfaye S."/>
            <person name="Thomson T."/>
            <person name="Thoulutsang Y."/>
            <person name="Thoulutsang D."/>
            <person name="Topham K."/>
            <person name="Topping I."/>
            <person name="Tsamla T."/>
            <person name="Vassiliev H."/>
            <person name="Vo A."/>
            <person name="Wangchuk T."/>
            <person name="Wangdi T."/>
            <person name="Weiand M."/>
            <person name="Wilkinson J."/>
            <person name="Wilson A."/>
            <person name="Yadav S."/>
            <person name="Young G."/>
            <person name="Yu Q."/>
            <person name="Zembek L."/>
            <person name="Zhong D."/>
            <person name="Zimmer A."/>
            <person name="Zwirko Z."/>
            <person name="Jaffe D.B."/>
            <person name="Alvarez P."/>
            <person name="Brockman W."/>
            <person name="Butler J."/>
            <person name="Chin C."/>
            <person name="Gnerre S."/>
            <person name="Grabherr M."/>
            <person name="Kleber M."/>
            <person name="Mauceli E."/>
            <person name="MacCallum I."/>
        </authorList>
    </citation>
    <scope>NUCLEOTIDE SEQUENCE [LARGE SCALE GENOMIC DNA]</scope>
    <source>
        <strain evidence="2 3">TSC#14021-0224.01</strain>
    </source>
</reference>
<evidence type="ECO:0000313" key="3">
    <source>
        <dbReference type="Proteomes" id="UP000008711"/>
    </source>
</evidence>
<keyword evidence="1" id="KW-1133">Transmembrane helix</keyword>
<protein>
    <submittedName>
        <fullName evidence="2">Uncharacterized protein</fullName>
    </submittedName>
</protein>
<dbReference type="EMBL" id="CH954177">
    <property type="protein sequence ID" value="EDV59833.1"/>
    <property type="molecule type" value="Genomic_DNA"/>
</dbReference>
<name>B3NB68_DROER</name>
<evidence type="ECO:0000313" key="2">
    <source>
        <dbReference type="EMBL" id="EDV59833.1"/>
    </source>
</evidence>
<proteinExistence type="predicted"/>
<dbReference type="PhylomeDB" id="B3NB68"/>
<dbReference type="OMA" id="SWERGIN"/>
<keyword evidence="3" id="KW-1185">Reference proteome</keyword>
<keyword evidence="1" id="KW-0812">Transmembrane</keyword>
<reference evidence="2 3" key="2">
    <citation type="journal article" date="2008" name="Bioinformatics">
        <title>Assembly reconciliation.</title>
        <authorList>
            <person name="Zimin A.V."/>
            <person name="Smith D.R."/>
            <person name="Sutton G."/>
            <person name="Yorke J.A."/>
        </authorList>
    </citation>
    <scope>NUCLEOTIDE SEQUENCE [LARGE SCALE GENOMIC DNA]</scope>
    <source>
        <strain evidence="2 3">TSC#14021-0224.01</strain>
    </source>
</reference>
<dbReference type="KEGG" id="der:6541258"/>
<keyword evidence="1" id="KW-0472">Membrane</keyword>